<dbReference type="FunFam" id="3.90.930.40:FF:000001">
    <property type="entry name" value="ribosomal oxygenase 1 isoform X1"/>
    <property type="match status" value="1"/>
</dbReference>
<evidence type="ECO:0000256" key="2">
    <source>
        <dbReference type="ARBA" id="ARBA00010309"/>
    </source>
</evidence>
<dbReference type="EMBL" id="OZ034825">
    <property type="protein sequence ID" value="CAL1680407.1"/>
    <property type="molecule type" value="Genomic_DNA"/>
</dbReference>
<dbReference type="AlphaFoldDB" id="A0AAV2NJR2"/>
<comment type="similarity">
    <text evidence="2">Belongs to the ROX family. NO66 subfamily.</text>
</comment>
<dbReference type="PANTHER" id="PTHR13096">
    <property type="entry name" value="MINA53 MYC INDUCED NUCLEAR ANTIGEN"/>
    <property type="match status" value="1"/>
</dbReference>
<evidence type="ECO:0000259" key="15">
    <source>
        <dbReference type="PROSITE" id="PS51184"/>
    </source>
</evidence>
<dbReference type="Pfam" id="PF21233">
    <property type="entry name" value="WHD_RIOX1"/>
    <property type="match status" value="1"/>
</dbReference>
<gene>
    <name evidence="16" type="ORF">LPLAT_LOCUS6433</name>
</gene>
<comment type="function">
    <text evidence="12">Oxygenase that can act as both a histone lysine demethylase and a ribosomal histidine hydroxylase. Specifically demethylates 'Lys-4' (H3K4me) and 'Lys-36' (H3K36me) of histone H3, thereby playing a central role in histone code.</text>
</comment>
<dbReference type="GO" id="GO:0005506">
    <property type="term" value="F:iron ion binding"/>
    <property type="evidence" value="ECO:0007669"/>
    <property type="project" value="UniProtKB-UniRule"/>
</dbReference>
<evidence type="ECO:0000256" key="7">
    <source>
        <dbReference type="ARBA" id="ARBA00023002"/>
    </source>
</evidence>
<dbReference type="InterPro" id="IPR049043">
    <property type="entry name" value="WHD_RIOX1"/>
</dbReference>
<dbReference type="EC" id="1.14.11.27" evidence="14"/>
<keyword evidence="6 14" id="KW-0223">Dioxygenase</keyword>
<dbReference type="PANTHER" id="PTHR13096:SF8">
    <property type="entry name" value="RIBOSOMAL OXYGENASE 1"/>
    <property type="match status" value="1"/>
</dbReference>
<evidence type="ECO:0000256" key="14">
    <source>
        <dbReference type="RuleBase" id="RU366061"/>
    </source>
</evidence>
<keyword evidence="4 14" id="KW-0479">Metal-binding</keyword>
<dbReference type="Gene3D" id="1.10.10.1500">
    <property type="entry name" value="JmjC domain-containing ribosomal oxygenase (ROX), dimer domain"/>
    <property type="match status" value="1"/>
</dbReference>
<dbReference type="Proteomes" id="UP001497644">
    <property type="component" value="Chromosome 2"/>
</dbReference>
<dbReference type="GO" id="GO:0140680">
    <property type="term" value="F:histone H3K36me/H3K36me2 demethylase activity"/>
    <property type="evidence" value="ECO:0007669"/>
    <property type="project" value="UniProtKB-EC"/>
</dbReference>
<dbReference type="InterPro" id="IPR003347">
    <property type="entry name" value="JmjC_dom"/>
</dbReference>
<evidence type="ECO:0000256" key="6">
    <source>
        <dbReference type="ARBA" id="ARBA00022964"/>
    </source>
</evidence>
<feature type="domain" description="JmjC" evidence="15">
    <location>
        <begin position="284"/>
        <end position="429"/>
    </location>
</feature>
<evidence type="ECO:0000256" key="13">
    <source>
        <dbReference type="ARBA" id="ARBA00047915"/>
    </source>
</evidence>
<keyword evidence="10 14" id="KW-0804">Transcription</keyword>
<dbReference type="GO" id="GO:0005730">
    <property type="term" value="C:nucleolus"/>
    <property type="evidence" value="ECO:0007669"/>
    <property type="project" value="TreeGrafter"/>
</dbReference>
<evidence type="ECO:0000256" key="9">
    <source>
        <dbReference type="ARBA" id="ARBA00023015"/>
    </source>
</evidence>
<comment type="cofactor">
    <cofactor evidence="14">
        <name>Fe(2+)</name>
        <dbReference type="ChEBI" id="CHEBI:29033"/>
    </cofactor>
    <text evidence="14">Binds 1 Fe(2+) ion per subunit.</text>
</comment>
<accession>A0AAV2NJR2</accession>
<evidence type="ECO:0000256" key="5">
    <source>
        <dbReference type="ARBA" id="ARBA00022853"/>
    </source>
</evidence>
<proteinExistence type="inferred from homology"/>
<dbReference type="InterPro" id="IPR039994">
    <property type="entry name" value="NO66-like"/>
</dbReference>
<keyword evidence="8 14" id="KW-0408">Iron</keyword>
<keyword evidence="3" id="KW-0678">Repressor</keyword>
<organism evidence="16 17">
    <name type="scientific">Lasius platythorax</name>
    <dbReference type="NCBI Taxonomy" id="488582"/>
    <lineage>
        <taxon>Eukaryota</taxon>
        <taxon>Metazoa</taxon>
        <taxon>Ecdysozoa</taxon>
        <taxon>Arthropoda</taxon>
        <taxon>Hexapoda</taxon>
        <taxon>Insecta</taxon>
        <taxon>Pterygota</taxon>
        <taxon>Neoptera</taxon>
        <taxon>Endopterygota</taxon>
        <taxon>Hymenoptera</taxon>
        <taxon>Apocrita</taxon>
        <taxon>Aculeata</taxon>
        <taxon>Formicoidea</taxon>
        <taxon>Formicidae</taxon>
        <taxon>Formicinae</taxon>
        <taxon>Lasius</taxon>
        <taxon>Lasius</taxon>
    </lineage>
</organism>
<dbReference type="FunFam" id="2.60.120.650:FF:000013">
    <property type="entry name" value="Ribosomal oxygenase 1"/>
    <property type="match status" value="1"/>
</dbReference>
<evidence type="ECO:0000313" key="16">
    <source>
        <dbReference type="EMBL" id="CAL1680407.1"/>
    </source>
</evidence>
<name>A0AAV2NJR2_9HYME</name>
<dbReference type="Gene3D" id="2.60.120.650">
    <property type="entry name" value="Cupin"/>
    <property type="match status" value="1"/>
</dbReference>
<keyword evidence="5" id="KW-0156">Chromatin regulator</keyword>
<evidence type="ECO:0000256" key="12">
    <source>
        <dbReference type="ARBA" id="ARBA00025670"/>
    </source>
</evidence>
<evidence type="ECO:0000256" key="1">
    <source>
        <dbReference type="ARBA" id="ARBA00004123"/>
    </source>
</evidence>
<evidence type="ECO:0000256" key="10">
    <source>
        <dbReference type="ARBA" id="ARBA00023163"/>
    </source>
</evidence>
<dbReference type="Gene3D" id="3.90.930.40">
    <property type="match status" value="1"/>
</dbReference>
<evidence type="ECO:0000256" key="3">
    <source>
        <dbReference type="ARBA" id="ARBA00022491"/>
    </source>
</evidence>
<keyword evidence="9 14" id="KW-0805">Transcription regulation</keyword>
<keyword evidence="7 14" id="KW-0560">Oxidoreductase</keyword>
<dbReference type="SUPFAM" id="SSF51197">
    <property type="entry name" value="Clavaminate synthase-like"/>
    <property type="match status" value="1"/>
</dbReference>
<sequence length="632" mass="73374">MSENIPVSAFSMYAKKRKNTEQQINCKKSKNKHLLSEVSNNKKNIKQMVVKQKPQKQQNKDKYTLNISLKSKDGIVTKKGNLRICKHSSLPTAKPINITNKLRRIQQLSTVNNVQSMHEKSKLKVTKKQKEKTEKKTCDKRKTIGTNETTLRENAEKENNDSYSKYIKLHKSTLNEQENITYFGGPNPTLSSQKLFEWLVHPLEVKNFFTLHWEKTPMHVKRNKSDYYKWIVSTCILDKILRDNHILFTKNIDITSYFNGVRETHNPSGRAFPSVVWDYYLNDCSVRMLNPQTFIPQLHALNATLQEFFGCFVGANLYLTPPNSQGFAPHYDDIEAFILQIEGKKRWRLYMPPNENEYLPRCSSKNFDQSEIGEPILDTIVSAGDLLYLPRGTIHQGTTIDNTHSLHVTLSVYQRNSWCNLLEKLLPQALKRATETDSHFREGLPLEYLRYTGIAHSMSTTEYKEAFKEKIKDLIINLLNYIDVDSAADLMAKDHIHDFLPPFLTKDEQKCSVAENGEIMTSNGIVKNCTNITPETRIRLLRMHCIRLIEEDGIYRIYYSTENSKEYHEYEPQFLEIDAEFVPGIQKIIISYPNFICVKELPIENDVIKVQIVRDLWEKNLVITDTPLCCMN</sequence>
<reference evidence="16" key="1">
    <citation type="submission" date="2024-04" db="EMBL/GenBank/DDBJ databases">
        <authorList>
            <consortium name="Molecular Ecology Group"/>
        </authorList>
    </citation>
    <scope>NUCLEOTIDE SEQUENCE</scope>
</reference>
<evidence type="ECO:0000313" key="17">
    <source>
        <dbReference type="Proteomes" id="UP001497644"/>
    </source>
</evidence>
<evidence type="ECO:0000256" key="4">
    <source>
        <dbReference type="ARBA" id="ARBA00022723"/>
    </source>
</evidence>
<comment type="subcellular location">
    <subcellularLocation>
        <location evidence="1 14">Nucleus</location>
    </subcellularLocation>
</comment>
<keyword evidence="11 14" id="KW-0539">Nucleus</keyword>
<dbReference type="GO" id="GO:0032453">
    <property type="term" value="F:histone H3K4 demethylase activity"/>
    <property type="evidence" value="ECO:0007669"/>
    <property type="project" value="TreeGrafter"/>
</dbReference>
<evidence type="ECO:0000256" key="8">
    <source>
        <dbReference type="ARBA" id="ARBA00023004"/>
    </source>
</evidence>
<comment type="catalytic activity">
    <reaction evidence="13 14">
        <text>N(6),N(6)-dimethyl-L-lysyl(36)-[histone H3] + 2 2-oxoglutarate + 2 O2 = L-lysyl(36)-[histone H3] + 2 formaldehyde + 2 succinate + 2 CO2</text>
        <dbReference type="Rhea" id="RHEA:42032"/>
        <dbReference type="Rhea" id="RHEA-COMP:9785"/>
        <dbReference type="Rhea" id="RHEA-COMP:9787"/>
        <dbReference type="ChEBI" id="CHEBI:15379"/>
        <dbReference type="ChEBI" id="CHEBI:16526"/>
        <dbReference type="ChEBI" id="CHEBI:16810"/>
        <dbReference type="ChEBI" id="CHEBI:16842"/>
        <dbReference type="ChEBI" id="CHEBI:29969"/>
        <dbReference type="ChEBI" id="CHEBI:30031"/>
        <dbReference type="ChEBI" id="CHEBI:61976"/>
        <dbReference type="EC" id="1.14.11.27"/>
    </reaction>
</comment>
<evidence type="ECO:0000256" key="11">
    <source>
        <dbReference type="ARBA" id="ARBA00023242"/>
    </source>
</evidence>
<dbReference type="Pfam" id="PF08007">
    <property type="entry name" value="JmjC_2"/>
    <property type="match status" value="1"/>
</dbReference>
<keyword evidence="17" id="KW-1185">Reference proteome</keyword>
<protein>
    <recommendedName>
        <fullName evidence="14">Bifunctional lysine-specific demethylase and histidyl-hydroxylase</fullName>
        <ecNumber evidence="14">1.14.11.27</ecNumber>
    </recommendedName>
</protein>
<dbReference type="PROSITE" id="PS51184">
    <property type="entry name" value="JMJC"/>
    <property type="match status" value="1"/>
</dbReference>